<feature type="domain" description="TonB C-terminal" evidence="11">
    <location>
        <begin position="300"/>
        <end position="392"/>
    </location>
</feature>
<keyword evidence="6" id="KW-0812">Transmembrane</keyword>
<evidence type="ECO:0000256" key="9">
    <source>
        <dbReference type="ARBA" id="ARBA00023136"/>
    </source>
</evidence>
<dbReference type="Pfam" id="PF03544">
    <property type="entry name" value="TonB_C"/>
    <property type="match status" value="1"/>
</dbReference>
<protein>
    <recommendedName>
        <fullName evidence="11">TonB C-terminal domain-containing protein</fullName>
    </recommendedName>
</protein>
<feature type="region of interest" description="Disordered" evidence="10">
    <location>
        <begin position="192"/>
        <end position="289"/>
    </location>
</feature>
<evidence type="ECO:0000256" key="1">
    <source>
        <dbReference type="ARBA" id="ARBA00004383"/>
    </source>
</evidence>
<keyword evidence="4" id="KW-1003">Cell membrane</keyword>
<keyword evidence="13" id="KW-1185">Reference proteome</keyword>
<comment type="similarity">
    <text evidence="2">Belongs to the TonB family.</text>
</comment>
<dbReference type="InterPro" id="IPR051045">
    <property type="entry name" value="TonB-dependent_transducer"/>
</dbReference>
<evidence type="ECO:0000256" key="7">
    <source>
        <dbReference type="ARBA" id="ARBA00022927"/>
    </source>
</evidence>
<keyword evidence="5" id="KW-0997">Cell inner membrane</keyword>
<feature type="compositionally biased region" description="Pro residues" evidence="10">
    <location>
        <begin position="258"/>
        <end position="268"/>
    </location>
</feature>
<evidence type="ECO:0000256" key="2">
    <source>
        <dbReference type="ARBA" id="ARBA00006555"/>
    </source>
</evidence>
<dbReference type="SUPFAM" id="SSF74653">
    <property type="entry name" value="TolA/TonB C-terminal domain"/>
    <property type="match status" value="1"/>
</dbReference>
<organism evidence="12 13">
    <name type="scientific">Microbulbifer aestuariivivens</name>
    <dbReference type="NCBI Taxonomy" id="1908308"/>
    <lineage>
        <taxon>Bacteria</taxon>
        <taxon>Pseudomonadati</taxon>
        <taxon>Pseudomonadota</taxon>
        <taxon>Gammaproteobacteria</taxon>
        <taxon>Cellvibrionales</taxon>
        <taxon>Microbulbiferaceae</taxon>
        <taxon>Microbulbifer</taxon>
    </lineage>
</organism>
<keyword evidence="8" id="KW-1133">Transmembrane helix</keyword>
<accession>A0ABP9WLX6</accession>
<dbReference type="SUPFAM" id="SSF54626">
    <property type="entry name" value="Chalcone isomerase"/>
    <property type="match status" value="1"/>
</dbReference>
<sequence>MVFATAISAKAAPLMNGLALEQQFNKDRYIAAVYSDTLADRPDVLLNNNTNRQLEVRIIADSLSARRFRNQWMEGVAINNSGNTLSGQAENMVTFANVFKGRLYKGDSFTVAFDGNSGITTISLNGVNLAQVSDRNFFNILLRAWVGPVPPSTDFRDGLLASGNVDASLLGTYELLEPAPERVAKIKSSIAPQAESDVAEPAADETSVAAAPTVDGPVPAQPPLAGSIPAPTLASAGNTPSETPDTPAPTQPQAEQPAPAPAPTPKPAPVKQVAEAPMEEEEEEEDEAPLTADMILAQQIYQSMLLRHTYKFIRYPQRAQDRGQEGSVRLSVSIDKEGRILNIEPLQESRYTSLNREARQAVERASPYPAAPPQLAKESYQFTMPITFRLPN</sequence>
<keyword evidence="7" id="KW-0653">Protein transport</keyword>
<evidence type="ECO:0000256" key="5">
    <source>
        <dbReference type="ARBA" id="ARBA00022519"/>
    </source>
</evidence>
<evidence type="ECO:0000256" key="4">
    <source>
        <dbReference type="ARBA" id="ARBA00022475"/>
    </source>
</evidence>
<comment type="caution">
    <text evidence="12">The sequence shown here is derived from an EMBL/GenBank/DDBJ whole genome shotgun (WGS) entry which is preliminary data.</text>
</comment>
<dbReference type="NCBIfam" id="TIGR01352">
    <property type="entry name" value="tonB_Cterm"/>
    <property type="match status" value="1"/>
</dbReference>
<evidence type="ECO:0000256" key="8">
    <source>
        <dbReference type="ARBA" id="ARBA00022989"/>
    </source>
</evidence>
<keyword evidence="3" id="KW-0813">Transport</keyword>
<evidence type="ECO:0000256" key="3">
    <source>
        <dbReference type="ARBA" id="ARBA00022448"/>
    </source>
</evidence>
<comment type="subcellular location">
    <subcellularLocation>
        <location evidence="1">Cell inner membrane</location>
        <topology evidence="1">Single-pass membrane protein</topology>
        <orientation evidence="1">Periplasmic side</orientation>
    </subcellularLocation>
</comment>
<proteinExistence type="inferred from homology"/>
<dbReference type="InterPro" id="IPR037682">
    <property type="entry name" value="TonB_C"/>
</dbReference>
<dbReference type="InterPro" id="IPR036298">
    <property type="entry name" value="Chalcone_isomerase_sf"/>
</dbReference>
<feature type="compositionally biased region" description="Acidic residues" evidence="10">
    <location>
        <begin position="277"/>
        <end position="288"/>
    </location>
</feature>
<dbReference type="PROSITE" id="PS52015">
    <property type="entry name" value="TONB_CTD"/>
    <property type="match status" value="1"/>
</dbReference>
<dbReference type="PANTHER" id="PTHR33446:SF2">
    <property type="entry name" value="PROTEIN TONB"/>
    <property type="match status" value="1"/>
</dbReference>
<reference evidence="12 13" key="1">
    <citation type="submission" date="2024-02" db="EMBL/GenBank/DDBJ databases">
        <title>Microbulbifer aestuariivivens NBRC 112533.</title>
        <authorList>
            <person name="Ichikawa N."/>
            <person name="Katano-Makiyama Y."/>
            <person name="Hidaka K."/>
        </authorList>
    </citation>
    <scope>NUCLEOTIDE SEQUENCE [LARGE SCALE GENOMIC DNA]</scope>
    <source>
        <strain evidence="12 13">NBRC 112533</strain>
    </source>
</reference>
<dbReference type="EMBL" id="BAABRT010000004">
    <property type="protein sequence ID" value="GAA5524210.1"/>
    <property type="molecule type" value="Genomic_DNA"/>
</dbReference>
<evidence type="ECO:0000259" key="11">
    <source>
        <dbReference type="PROSITE" id="PS52015"/>
    </source>
</evidence>
<dbReference type="PANTHER" id="PTHR33446">
    <property type="entry name" value="PROTEIN TONB-RELATED"/>
    <property type="match status" value="1"/>
</dbReference>
<dbReference type="Gene3D" id="3.30.1150.10">
    <property type="match status" value="1"/>
</dbReference>
<dbReference type="InterPro" id="IPR016087">
    <property type="entry name" value="Chalcone_isomerase"/>
</dbReference>
<gene>
    <name evidence="12" type="ORF">Maes01_00764</name>
</gene>
<evidence type="ECO:0000313" key="13">
    <source>
        <dbReference type="Proteomes" id="UP001408594"/>
    </source>
</evidence>
<name>A0ABP9WLX6_9GAMM</name>
<dbReference type="InterPro" id="IPR006260">
    <property type="entry name" value="TonB/TolA_C"/>
</dbReference>
<dbReference type="Pfam" id="PF16036">
    <property type="entry name" value="Chalcone_3"/>
    <property type="match status" value="1"/>
</dbReference>
<evidence type="ECO:0000256" key="6">
    <source>
        <dbReference type="ARBA" id="ARBA00022692"/>
    </source>
</evidence>
<evidence type="ECO:0000256" key="10">
    <source>
        <dbReference type="SAM" id="MobiDB-lite"/>
    </source>
</evidence>
<keyword evidence="9" id="KW-0472">Membrane</keyword>
<evidence type="ECO:0000313" key="12">
    <source>
        <dbReference type="EMBL" id="GAA5524210.1"/>
    </source>
</evidence>
<dbReference type="Proteomes" id="UP001408594">
    <property type="component" value="Unassembled WGS sequence"/>
</dbReference>